<feature type="domain" description="Mannose-1-phosphate guanyltransferase C-terminal" evidence="3">
    <location>
        <begin position="41"/>
        <end position="103"/>
    </location>
</feature>
<dbReference type="InterPro" id="IPR050065">
    <property type="entry name" value="GlmU-like"/>
</dbReference>
<evidence type="ECO:0000313" key="5">
    <source>
        <dbReference type="Proteomes" id="UP000176645"/>
    </source>
</evidence>
<dbReference type="GO" id="GO:0016746">
    <property type="term" value="F:acyltransferase activity"/>
    <property type="evidence" value="ECO:0007669"/>
    <property type="project" value="UniProtKB-KW"/>
</dbReference>
<dbReference type="InterPro" id="IPR056729">
    <property type="entry name" value="GMPPB_C"/>
</dbReference>
<dbReference type="Pfam" id="PF25087">
    <property type="entry name" value="GMPPB_C"/>
    <property type="match status" value="1"/>
</dbReference>
<dbReference type="EMBL" id="MHCU01000071">
    <property type="protein sequence ID" value="OGY26336.1"/>
    <property type="molecule type" value="Genomic_DNA"/>
</dbReference>
<gene>
    <name evidence="4" type="ORF">A2Z42_03345</name>
</gene>
<dbReference type="SUPFAM" id="SSF51161">
    <property type="entry name" value="Trimeric LpxA-like enzymes"/>
    <property type="match status" value="1"/>
</dbReference>
<comment type="caution">
    <text evidence="4">The sequence shown here is derived from an EMBL/GenBank/DDBJ whole genome shotgun (WGS) entry which is preliminary data.</text>
</comment>
<evidence type="ECO:0000256" key="1">
    <source>
        <dbReference type="ARBA" id="ARBA00022679"/>
    </source>
</evidence>
<organism evidence="4 5">
    <name type="scientific">Candidatus Woykebacteria bacterium RBG_19FT_COMBO_43_10</name>
    <dbReference type="NCBI Taxonomy" id="1802598"/>
    <lineage>
        <taxon>Bacteria</taxon>
        <taxon>Candidatus Woykeibacteriota</taxon>
    </lineage>
</organism>
<feature type="non-terminal residue" evidence="4">
    <location>
        <position position="1"/>
    </location>
</feature>
<proteinExistence type="predicted"/>
<protein>
    <recommendedName>
        <fullName evidence="3">Mannose-1-phosphate guanyltransferase C-terminal domain-containing protein</fullName>
    </recommendedName>
</protein>
<reference evidence="4 5" key="1">
    <citation type="journal article" date="2016" name="Nat. Commun.">
        <title>Thousands of microbial genomes shed light on interconnected biogeochemical processes in an aquifer system.</title>
        <authorList>
            <person name="Anantharaman K."/>
            <person name="Brown C.T."/>
            <person name="Hug L.A."/>
            <person name="Sharon I."/>
            <person name="Castelle C.J."/>
            <person name="Probst A.J."/>
            <person name="Thomas B.C."/>
            <person name="Singh A."/>
            <person name="Wilkins M.J."/>
            <person name="Karaoz U."/>
            <person name="Brodie E.L."/>
            <person name="Williams K.H."/>
            <person name="Hubbard S.S."/>
            <person name="Banfield J.F."/>
        </authorList>
    </citation>
    <scope>NUCLEOTIDE SEQUENCE [LARGE SCALE GENOMIC DNA]</scope>
</reference>
<evidence type="ECO:0000313" key="4">
    <source>
        <dbReference type="EMBL" id="OGY26336.1"/>
    </source>
</evidence>
<keyword evidence="1" id="KW-0808">Transferase</keyword>
<dbReference type="AlphaFoldDB" id="A0A1G1WF59"/>
<evidence type="ECO:0000256" key="2">
    <source>
        <dbReference type="ARBA" id="ARBA00023315"/>
    </source>
</evidence>
<name>A0A1G1WF59_9BACT</name>
<keyword evidence="2" id="KW-0012">Acyltransferase</keyword>
<evidence type="ECO:0000259" key="3">
    <source>
        <dbReference type="Pfam" id="PF25087"/>
    </source>
</evidence>
<sequence length="194" mass="20641">EAINLWDPISNLDQYLRNQKKDTDINSIGKDSQVDPTAKVTGPVIIGSNCEIKEGVLIRGGVIIGDNCVIGHGCEIKHSIMMSGTTIAHFNYIGDSVIGNRVNFAAGALTANFKHGTKNEIVNIENGGKKTPTGLRKFGSLVGDEAKIGCNAVLDPGTIIGKGTIVYPLAAIRGSIPANKIVKYRQSLEVVDQK</sequence>
<dbReference type="PANTHER" id="PTHR43584:SF8">
    <property type="entry name" value="N-ACETYLMURAMATE ALPHA-1-PHOSPHATE URIDYLYLTRANSFERASE"/>
    <property type="match status" value="1"/>
</dbReference>
<dbReference type="GO" id="GO:0016779">
    <property type="term" value="F:nucleotidyltransferase activity"/>
    <property type="evidence" value="ECO:0007669"/>
    <property type="project" value="UniProtKB-ARBA"/>
</dbReference>
<dbReference type="InterPro" id="IPR011004">
    <property type="entry name" value="Trimer_LpxA-like_sf"/>
</dbReference>
<dbReference type="PANTHER" id="PTHR43584">
    <property type="entry name" value="NUCLEOTIDYL TRANSFERASE"/>
    <property type="match status" value="1"/>
</dbReference>
<accession>A0A1G1WF59</accession>
<dbReference type="Gene3D" id="2.160.10.10">
    <property type="entry name" value="Hexapeptide repeat proteins"/>
    <property type="match status" value="1"/>
</dbReference>
<dbReference type="Proteomes" id="UP000176645">
    <property type="component" value="Unassembled WGS sequence"/>
</dbReference>